<organism evidence="2 3">
    <name type="scientific">Neolewinella antarctica</name>
    <dbReference type="NCBI Taxonomy" id="442734"/>
    <lineage>
        <taxon>Bacteria</taxon>
        <taxon>Pseudomonadati</taxon>
        <taxon>Bacteroidota</taxon>
        <taxon>Saprospiria</taxon>
        <taxon>Saprospirales</taxon>
        <taxon>Lewinellaceae</taxon>
        <taxon>Neolewinella</taxon>
    </lineage>
</organism>
<dbReference type="PANTHER" id="PTHR47649">
    <property type="entry name" value="RIBONUCLEASE D"/>
    <property type="match status" value="1"/>
</dbReference>
<dbReference type="Proteomes" id="UP000770785">
    <property type="component" value="Unassembled WGS sequence"/>
</dbReference>
<dbReference type="SMART" id="SM00474">
    <property type="entry name" value="35EXOc"/>
    <property type="match status" value="1"/>
</dbReference>
<gene>
    <name evidence="2" type="ORF">GGR27_000575</name>
</gene>
<name>A0ABX0X7Y4_9BACT</name>
<dbReference type="InterPro" id="IPR044876">
    <property type="entry name" value="HRDC_dom_sf"/>
</dbReference>
<dbReference type="GO" id="GO:0033890">
    <property type="term" value="F:ribonuclease D activity"/>
    <property type="evidence" value="ECO:0007669"/>
    <property type="project" value="UniProtKB-EC"/>
</dbReference>
<dbReference type="Gene3D" id="3.30.420.10">
    <property type="entry name" value="Ribonuclease H-like superfamily/Ribonuclease H"/>
    <property type="match status" value="1"/>
</dbReference>
<dbReference type="InterPro" id="IPR036397">
    <property type="entry name" value="RNaseH_sf"/>
</dbReference>
<feature type="domain" description="HRDC" evidence="1">
    <location>
        <begin position="215"/>
        <end position="295"/>
    </location>
</feature>
<evidence type="ECO:0000313" key="2">
    <source>
        <dbReference type="EMBL" id="NJC25094.1"/>
    </source>
</evidence>
<reference evidence="2 3" key="1">
    <citation type="submission" date="2020-03" db="EMBL/GenBank/DDBJ databases">
        <title>Genomic Encyclopedia of Type Strains, Phase IV (KMG-IV): sequencing the most valuable type-strain genomes for metagenomic binning, comparative biology and taxonomic classification.</title>
        <authorList>
            <person name="Goeker M."/>
        </authorList>
    </citation>
    <scope>NUCLEOTIDE SEQUENCE [LARGE SCALE GENOMIC DNA]</scope>
    <source>
        <strain evidence="2 3">DSM 105096</strain>
    </source>
</reference>
<evidence type="ECO:0000259" key="1">
    <source>
        <dbReference type="PROSITE" id="PS50967"/>
    </source>
</evidence>
<dbReference type="CDD" id="cd06142">
    <property type="entry name" value="RNaseD_exo"/>
    <property type="match status" value="1"/>
</dbReference>
<dbReference type="InterPro" id="IPR051086">
    <property type="entry name" value="RNase_D-like"/>
</dbReference>
<keyword evidence="3" id="KW-1185">Reference proteome</keyword>
<dbReference type="Gene3D" id="1.10.150.80">
    <property type="entry name" value="HRDC domain"/>
    <property type="match status" value="1"/>
</dbReference>
<dbReference type="InterPro" id="IPR010997">
    <property type="entry name" value="HRDC-like_sf"/>
</dbReference>
<proteinExistence type="predicted"/>
<dbReference type="EMBL" id="JAATJH010000001">
    <property type="protein sequence ID" value="NJC25094.1"/>
    <property type="molecule type" value="Genomic_DNA"/>
</dbReference>
<dbReference type="Pfam" id="PF01612">
    <property type="entry name" value="DNA_pol_A_exo1"/>
    <property type="match status" value="1"/>
</dbReference>
<dbReference type="EC" id="3.1.13.5" evidence="2"/>
<dbReference type="SUPFAM" id="SSF53098">
    <property type="entry name" value="Ribonuclease H-like"/>
    <property type="match status" value="1"/>
</dbReference>
<sequence length="391" mass="45363">MPEAQVPYTYVQTPQELDKFAADNRGINWMGFDTEFIGEKRYYTLLCLIQVSTDHGYYLIDPIAVENIDPFLAMLEDESIVKITHAGDNDYRLLYINYGTVPKNLFDTQLSAGFIGHRFPMSFAKLVEAEVGEQLGKGYAVTDWAQRPMTPKQIKYALNDVIYLRLLYDTITEKLRQNGREPWALEECNLMGDPAYYYRDPNHEFLNSNVARSARTKERVFLLRVYEWRRATAEKKNYSKDMILQSKIISQLARGVKGGKESMASNRRLPGRTVDRYGDMFVDMYTKPATEEELEVANSVNRLAQEDEEDDMIIELLYLIMKYRANENEISHSLVMPRNTIRKMKQDKAVRQSILGSGWRRELLGDDFVNWIKNFESLSVRLEGSKIVLES</sequence>
<dbReference type="InterPro" id="IPR012337">
    <property type="entry name" value="RNaseH-like_sf"/>
</dbReference>
<accession>A0ABX0X7Y4</accession>
<comment type="caution">
    <text evidence="2">The sequence shown here is derived from an EMBL/GenBank/DDBJ whole genome shotgun (WGS) entry which is preliminary data.</text>
</comment>
<dbReference type="SUPFAM" id="SSF47819">
    <property type="entry name" value="HRDC-like"/>
    <property type="match status" value="2"/>
</dbReference>
<protein>
    <submittedName>
        <fullName evidence="2">Ribonuclease D</fullName>
        <ecNumber evidence="2">3.1.13.5</ecNumber>
    </submittedName>
</protein>
<dbReference type="PANTHER" id="PTHR47649:SF1">
    <property type="entry name" value="RIBONUCLEASE D"/>
    <property type="match status" value="1"/>
</dbReference>
<dbReference type="RefSeq" id="WP_168035865.1">
    <property type="nucleotide sequence ID" value="NZ_JAATJH010000001.1"/>
</dbReference>
<keyword evidence="2" id="KW-0378">Hydrolase</keyword>
<dbReference type="InterPro" id="IPR002121">
    <property type="entry name" value="HRDC_dom"/>
</dbReference>
<evidence type="ECO:0000313" key="3">
    <source>
        <dbReference type="Proteomes" id="UP000770785"/>
    </source>
</evidence>
<dbReference type="PROSITE" id="PS50967">
    <property type="entry name" value="HRDC"/>
    <property type="match status" value="1"/>
</dbReference>
<dbReference type="InterPro" id="IPR002562">
    <property type="entry name" value="3'-5'_exonuclease_dom"/>
</dbReference>